<dbReference type="GO" id="GO:0060271">
    <property type="term" value="P:cilium assembly"/>
    <property type="evidence" value="ECO:0007669"/>
    <property type="project" value="EnsemblMetazoa"/>
</dbReference>
<evidence type="ECO:0000256" key="2">
    <source>
        <dbReference type="ARBA" id="ARBA00009485"/>
    </source>
</evidence>
<dbReference type="HOGENOM" id="CLU_1200923_0_0_1"/>
<dbReference type="OMA" id="DLDMETH"/>
<proteinExistence type="inferred from homology"/>
<feature type="compositionally biased region" description="Low complexity" evidence="9">
    <location>
        <begin position="111"/>
        <end position="122"/>
    </location>
</feature>
<evidence type="ECO:0000256" key="4">
    <source>
        <dbReference type="ARBA" id="ARBA00022490"/>
    </source>
</evidence>
<evidence type="ECO:0000256" key="9">
    <source>
        <dbReference type="SAM" id="MobiDB-lite"/>
    </source>
</evidence>
<dbReference type="GO" id="GO:0005879">
    <property type="term" value="C:axonemal microtubule"/>
    <property type="evidence" value="ECO:0007669"/>
    <property type="project" value="TreeGrafter"/>
</dbReference>
<keyword evidence="5" id="KW-0493">Microtubule</keyword>
<dbReference type="GO" id="GO:0005814">
    <property type="term" value="C:centriole"/>
    <property type="evidence" value="ECO:0007669"/>
    <property type="project" value="UniProtKB-SubCell"/>
</dbReference>
<organism evidence="10 11">
    <name type="scientific">Drosophila simulans</name>
    <name type="common">Fruit fly</name>
    <dbReference type="NCBI Taxonomy" id="7240"/>
    <lineage>
        <taxon>Eukaryota</taxon>
        <taxon>Metazoa</taxon>
        <taxon>Ecdysozoa</taxon>
        <taxon>Arthropoda</taxon>
        <taxon>Hexapoda</taxon>
        <taxon>Insecta</taxon>
        <taxon>Pterygota</taxon>
        <taxon>Neoptera</taxon>
        <taxon>Endopterygota</taxon>
        <taxon>Diptera</taxon>
        <taxon>Brachycera</taxon>
        <taxon>Muscomorpha</taxon>
        <taxon>Ephydroidea</taxon>
        <taxon>Drosophilidae</taxon>
        <taxon>Drosophila</taxon>
        <taxon>Sophophora</taxon>
    </lineage>
</organism>
<evidence type="ECO:0000256" key="8">
    <source>
        <dbReference type="ARBA" id="ARBA00023212"/>
    </source>
</evidence>
<dbReference type="OrthoDB" id="2157184at2759"/>
<evidence type="ECO:0000256" key="3">
    <source>
        <dbReference type="ARBA" id="ARBA00021406"/>
    </source>
</evidence>
<dbReference type="Proteomes" id="UP000000304">
    <property type="component" value="Chromosome X"/>
</dbReference>
<gene>
    <name evidence="10" type="primary">Dsim\GD16750</name>
    <name evidence="10" type="ORF">Dsim_GD16750</name>
</gene>
<evidence type="ECO:0000256" key="5">
    <source>
        <dbReference type="ARBA" id="ARBA00022701"/>
    </source>
</evidence>
<evidence type="ECO:0000313" key="11">
    <source>
        <dbReference type="Proteomes" id="UP000000304"/>
    </source>
</evidence>
<keyword evidence="6" id="KW-0970">Cilium biogenesis/degradation</keyword>
<dbReference type="PhylomeDB" id="B4R527"/>
<feature type="region of interest" description="Disordered" evidence="9">
    <location>
        <begin position="188"/>
        <end position="207"/>
    </location>
</feature>
<feature type="region of interest" description="Disordered" evidence="9">
    <location>
        <begin position="134"/>
        <end position="172"/>
    </location>
</feature>
<protein>
    <recommendedName>
        <fullName evidence="3">Centrosomal protein of 162 kDa</fullName>
    </recommendedName>
</protein>
<evidence type="ECO:0000313" key="10">
    <source>
        <dbReference type="EMBL" id="EDX17176.1"/>
    </source>
</evidence>
<feature type="compositionally biased region" description="Basic and acidic residues" evidence="9">
    <location>
        <begin position="195"/>
        <end position="204"/>
    </location>
</feature>
<dbReference type="AlphaFoldDB" id="B4R527"/>
<feature type="region of interest" description="Disordered" evidence="9">
    <location>
        <begin position="90"/>
        <end position="122"/>
    </location>
</feature>
<evidence type="ECO:0000256" key="7">
    <source>
        <dbReference type="ARBA" id="ARBA00023054"/>
    </source>
</evidence>
<dbReference type="PANTHER" id="PTHR34031:SF1">
    <property type="entry name" value="CENTROSOMAL PROTEIN OF 162 KDA"/>
    <property type="match status" value="1"/>
</dbReference>
<feature type="compositionally biased region" description="Polar residues" evidence="9">
    <location>
        <begin position="156"/>
        <end position="172"/>
    </location>
</feature>
<comment type="similarity">
    <text evidence="2">Belongs to the CEP162 family.</text>
</comment>
<evidence type="ECO:0000256" key="1">
    <source>
        <dbReference type="ARBA" id="ARBA00004114"/>
    </source>
</evidence>
<dbReference type="PANTHER" id="PTHR34031">
    <property type="entry name" value="CENTROSOMAL PROTEIN OF 162 KDA"/>
    <property type="match status" value="1"/>
</dbReference>
<keyword evidence="4" id="KW-0963">Cytoplasm</keyword>
<name>B4R527_DROSI</name>
<dbReference type="InterPro" id="IPR038774">
    <property type="entry name" value="CEP162-like"/>
</dbReference>
<keyword evidence="11" id="KW-1185">Reference proteome</keyword>
<dbReference type="Bgee" id="FBgn0188339">
    <property type="expression patterns" value="Expressed in male reproductive system and 3 other cell types or tissues"/>
</dbReference>
<evidence type="ECO:0000256" key="6">
    <source>
        <dbReference type="ARBA" id="ARBA00022794"/>
    </source>
</evidence>
<comment type="subcellular location">
    <subcellularLocation>
        <location evidence="1">Cytoplasm</location>
        <location evidence="1">Cytoskeleton</location>
        <location evidence="1">Microtubule organizing center</location>
        <location evidence="1">Centrosome</location>
        <location evidence="1">Centriole</location>
    </subcellularLocation>
</comment>
<dbReference type="EMBL" id="CM000366">
    <property type="protein sequence ID" value="EDX17176.1"/>
    <property type="molecule type" value="Genomic_DNA"/>
</dbReference>
<sequence>MSQVLSPHKQGVAEADALDYTNSSSIIEFLAKEQDCGGILNDPDPESIFQEVSRLSDSTDMRSVDELLQEAERLIQQQLRLGGIVPKLDASGPLAPPKSLGEEAATGGDGSSSSPQSSPHSSIRLNTRYTHRIEHLPVPLAPKTVAVNGRVRPRSGSKSSASPTSVQTPLESSNGCGFAAFVDNLPSESVISEESTPKDMDTENRTAAMAKLQLQQLQDNTDDDEDTCF</sequence>
<dbReference type="GO" id="GO:0036064">
    <property type="term" value="C:ciliary basal body"/>
    <property type="evidence" value="ECO:0007669"/>
    <property type="project" value="EnsemblMetazoa"/>
</dbReference>
<reference evidence="10 11" key="1">
    <citation type="journal article" date="2007" name="Nature">
        <title>Evolution of genes and genomes on the Drosophila phylogeny.</title>
        <authorList>
            <consortium name="Drosophila 12 Genomes Consortium"/>
            <person name="Clark A.G."/>
            <person name="Eisen M.B."/>
            <person name="Smith D.R."/>
            <person name="Bergman C.M."/>
            <person name="Oliver B."/>
            <person name="Markow T.A."/>
            <person name="Kaufman T.C."/>
            <person name="Kellis M."/>
            <person name="Gelbart W."/>
            <person name="Iyer V.N."/>
            <person name="Pollard D.A."/>
            <person name="Sackton T.B."/>
            <person name="Larracuente A.M."/>
            <person name="Singh N.D."/>
            <person name="Abad J.P."/>
            <person name="Abt D.N."/>
            <person name="Adryan B."/>
            <person name="Aguade M."/>
            <person name="Akashi H."/>
            <person name="Anderson W.W."/>
            <person name="Aquadro C.F."/>
            <person name="Ardell D.H."/>
            <person name="Arguello R."/>
            <person name="Artieri C.G."/>
            <person name="Barbash D.A."/>
            <person name="Barker D."/>
            <person name="Barsanti P."/>
            <person name="Batterham P."/>
            <person name="Batzoglou S."/>
            <person name="Begun D."/>
            <person name="Bhutkar A."/>
            <person name="Blanco E."/>
            <person name="Bosak S.A."/>
            <person name="Bradley R.K."/>
            <person name="Brand A.D."/>
            <person name="Brent M.R."/>
            <person name="Brooks A.N."/>
            <person name="Brown R.H."/>
            <person name="Butlin R.K."/>
            <person name="Caggese C."/>
            <person name="Calvi B.R."/>
            <person name="Bernardo de Carvalho A."/>
            <person name="Caspi A."/>
            <person name="Castrezana S."/>
            <person name="Celniker S.E."/>
            <person name="Chang J.L."/>
            <person name="Chapple C."/>
            <person name="Chatterji S."/>
            <person name="Chinwalla A."/>
            <person name="Civetta A."/>
            <person name="Clifton S.W."/>
            <person name="Comeron J.M."/>
            <person name="Costello J.C."/>
            <person name="Coyne J.A."/>
            <person name="Daub J."/>
            <person name="David R.G."/>
            <person name="Delcher A.L."/>
            <person name="Delehaunty K."/>
            <person name="Do C.B."/>
            <person name="Ebling H."/>
            <person name="Edwards K."/>
            <person name="Eickbush T."/>
            <person name="Evans J.D."/>
            <person name="Filipski A."/>
            <person name="Findeiss S."/>
            <person name="Freyhult E."/>
            <person name="Fulton L."/>
            <person name="Fulton R."/>
            <person name="Garcia A.C."/>
            <person name="Gardiner A."/>
            <person name="Garfield D.A."/>
            <person name="Garvin B.E."/>
            <person name="Gibson G."/>
            <person name="Gilbert D."/>
            <person name="Gnerre S."/>
            <person name="Godfrey J."/>
            <person name="Good R."/>
            <person name="Gotea V."/>
            <person name="Gravely B."/>
            <person name="Greenberg A.J."/>
            <person name="Griffiths-Jones S."/>
            <person name="Gross S."/>
            <person name="Guigo R."/>
            <person name="Gustafson E.A."/>
            <person name="Haerty W."/>
            <person name="Hahn M.W."/>
            <person name="Halligan D.L."/>
            <person name="Halpern A.L."/>
            <person name="Halter G.M."/>
            <person name="Han M.V."/>
            <person name="Heger A."/>
            <person name="Hillier L."/>
            <person name="Hinrichs A.S."/>
            <person name="Holmes I."/>
            <person name="Hoskins R.A."/>
            <person name="Hubisz M.J."/>
            <person name="Hultmark D."/>
            <person name="Huntley M.A."/>
            <person name="Jaffe D.B."/>
            <person name="Jagadeeshan S."/>
            <person name="Jeck W.R."/>
            <person name="Johnson J."/>
            <person name="Jones C.D."/>
            <person name="Jordan W.C."/>
            <person name="Karpen G.H."/>
            <person name="Kataoka E."/>
            <person name="Keightley P.D."/>
            <person name="Kheradpour P."/>
            <person name="Kirkness E.F."/>
            <person name="Koerich L.B."/>
            <person name="Kristiansen K."/>
            <person name="Kudrna D."/>
            <person name="Kulathinal R.J."/>
            <person name="Kumar S."/>
            <person name="Kwok R."/>
            <person name="Lander E."/>
            <person name="Langley C.H."/>
            <person name="Lapoint R."/>
            <person name="Lazzaro B.P."/>
            <person name="Lee S.J."/>
            <person name="Levesque L."/>
            <person name="Li R."/>
            <person name="Lin C.F."/>
            <person name="Lin M.F."/>
            <person name="Lindblad-Toh K."/>
            <person name="Llopart A."/>
            <person name="Long M."/>
            <person name="Low L."/>
            <person name="Lozovsky E."/>
            <person name="Lu J."/>
            <person name="Luo M."/>
            <person name="Machado C.A."/>
            <person name="Makalowski W."/>
            <person name="Marzo M."/>
            <person name="Matsuda M."/>
            <person name="Matzkin L."/>
            <person name="McAllister B."/>
            <person name="McBride C.S."/>
            <person name="McKernan B."/>
            <person name="McKernan K."/>
            <person name="Mendez-Lago M."/>
            <person name="Minx P."/>
            <person name="Mollenhauer M.U."/>
            <person name="Montooth K."/>
            <person name="Mount S.M."/>
            <person name="Mu X."/>
            <person name="Myers E."/>
            <person name="Negre B."/>
            <person name="Newfeld S."/>
            <person name="Nielsen R."/>
            <person name="Noor M.A."/>
            <person name="O'Grady P."/>
            <person name="Pachter L."/>
            <person name="Papaceit M."/>
            <person name="Parisi M.J."/>
            <person name="Parisi M."/>
            <person name="Parts L."/>
            <person name="Pedersen J.S."/>
            <person name="Pesole G."/>
            <person name="Phillippy A.M."/>
            <person name="Ponting C.P."/>
            <person name="Pop M."/>
            <person name="Porcelli D."/>
            <person name="Powell J.R."/>
            <person name="Prohaska S."/>
            <person name="Pruitt K."/>
            <person name="Puig M."/>
            <person name="Quesneville H."/>
            <person name="Ram K.R."/>
            <person name="Rand D."/>
            <person name="Rasmussen M.D."/>
            <person name="Reed L.K."/>
            <person name="Reenan R."/>
            <person name="Reily A."/>
            <person name="Remington K.A."/>
            <person name="Rieger T.T."/>
            <person name="Ritchie M.G."/>
            <person name="Robin C."/>
            <person name="Rogers Y.H."/>
            <person name="Rohde C."/>
            <person name="Rozas J."/>
            <person name="Rubenfield M.J."/>
            <person name="Ruiz A."/>
            <person name="Russo S."/>
            <person name="Salzberg S.L."/>
            <person name="Sanchez-Gracia A."/>
            <person name="Saranga D.J."/>
            <person name="Sato H."/>
            <person name="Schaeffer S.W."/>
            <person name="Schatz M.C."/>
            <person name="Schlenke T."/>
            <person name="Schwartz R."/>
            <person name="Segarra C."/>
            <person name="Singh R.S."/>
            <person name="Sirot L."/>
            <person name="Sirota M."/>
            <person name="Sisneros N.B."/>
            <person name="Smith C.D."/>
            <person name="Smith T.F."/>
            <person name="Spieth J."/>
            <person name="Stage D.E."/>
            <person name="Stark A."/>
            <person name="Stephan W."/>
            <person name="Strausberg R.L."/>
            <person name="Strempel S."/>
            <person name="Sturgill D."/>
            <person name="Sutton G."/>
            <person name="Sutton G.G."/>
            <person name="Tao W."/>
            <person name="Teichmann S."/>
            <person name="Tobari Y.N."/>
            <person name="Tomimura Y."/>
            <person name="Tsolas J.M."/>
            <person name="Valente V.L."/>
            <person name="Venter E."/>
            <person name="Venter J.C."/>
            <person name="Vicario S."/>
            <person name="Vieira F.G."/>
            <person name="Vilella A.J."/>
            <person name="Villasante A."/>
            <person name="Walenz B."/>
            <person name="Wang J."/>
            <person name="Wasserman M."/>
            <person name="Watts T."/>
            <person name="Wilson D."/>
            <person name="Wilson R.K."/>
            <person name="Wing R.A."/>
            <person name="Wolfner M.F."/>
            <person name="Wong A."/>
            <person name="Wong G.K."/>
            <person name="Wu C.I."/>
            <person name="Wu G."/>
            <person name="Yamamoto D."/>
            <person name="Yang H.P."/>
            <person name="Yang S.P."/>
            <person name="Yorke J.A."/>
            <person name="Yoshida K."/>
            <person name="Zdobnov E."/>
            <person name="Zhang P."/>
            <person name="Zhang Y."/>
            <person name="Zimin A.V."/>
            <person name="Baldwin J."/>
            <person name="Abdouelleil A."/>
            <person name="Abdulkadir J."/>
            <person name="Abebe A."/>
            <person name="Abera B."/>
            <person name="Abreu J."/>
            <person name="Acer S.C."/>
            <person name="Aftuck L."/>
            <person name="Alexander A."/>
            <person name="An P."/>
            <person name="Anderson E."/>
            <person name="Anderson S."/>
            <person name="Arachi H."/>
            <person name="Azer M."/>
            <person name="Bachantsang P."/>
            <person name="Barry A."/>
            <person name="Bayul T."/>
            <person name="Berlin A."/>
            <person name="Bessette D."/>
            <person name="Bloom T."/>
            <person name="Blye J."/>
            <person name="Boguslavskiy L."/>
            <person name="Bonnet C."/>
            <person name="Boukhgalter B."/>
            <person name="Bourzgui I."/>
            <person name="Brown A."/>
            <person name="Cahill P."/>
            <person name="Channer S."/>
            <person name="Cheshatsang Y."/>
            <person name="Chuda L."/>
            <person name="Citroen M."/>
            <person name="Collymore A."/>
            <person name="Cooke P."/>
            <person name="Costello M."/>
            <person name="D'Aco K."/>
            <person name="Daza R."/>
            <person name="De Haan G."/>
            <person name="DeGray S."/>
            <person name="DeMaso C."/>
            <person name="Dhargay N."/>
            <person name="Dooley K."/>
            <person name="Dooley E."/>
            <person name="Doricent M."/>
            <person name="Dorje P."/>
            <person name="Dorjee K."/>
            <person name="Dupes A."/>
            <person name="Elong R."/>
            <person name="Falk J."/>
            <person name="Farina A."/>
            <person name="Faro S."/>
            <person name="Ferguson D."/>
            <person name="Fisher S."/>
            <person name="Foley C.D."/>
            <person name="Franke A."/>
            <person name="Friedrich D."/>
            <person name="Gadbois L."/>
            <person name="Gearin G."/>
            <person name="Gearin C.R."/>
            <person name="Giannoukos G."/>
            <person name="Goode T."/>
            <person name="Graham J."/>
            <person name="Grandbois E."/>
            <person name="Grewal S."/>
            <person name="Gyaltsen K."/>
            <person name="Hafez N."/>
            <person name="Hagos B."/>
            <person name="Hall J."/>
            <person name="Henson C."/>
            <person name="Hollinger A."/>
            <person name="Honan T."/>
            <person name="Huard M.D."/>
            <person name="Hughes L."/>
            <person name="Hurhula B."/>
            <person name="Husby M.E."/>
            <person name="Kamat A."/>
            <person name="Kanga B."/>
            <person name="Kashin S."/>
            <person name="Khazanovich D."/>
            <person name="Kisner P."/>
            <person name="Lance K."/>
            <person name="Lara M."/>
            <person name="Lee W."/>
            <person name="Lennon N."/>
            <person name="Letendre F."/>
            <person name="LeVine R."/>
            <person name="Lipovsky A."/>
            <person name="Liu X."/>
            <person name="Liu J."/>
            <person name="Liu S."/>
            <person name="Lokyitsang T."/>
            <person name="Lokyitsang Y."/>
            <person name="Lubonja R."/>
            <person name="Lui A."/>
            <person name="MacDonald P."/>
            <person name="Magnisalis V."/>
            <person name="Maru K."/>
            <person name="Matthews C."/>
            <person name="McCusker W."/>
            <person name="McDonough S."/>
            <person name="Mehta T."/>
            <person name="Meldrim J."/>
            <person name="Meneus L."/>
            <person name="Mihai O."/>
            <person name="Mihalev A."/>
            <person name="Mihova T."/>
            <person name="Mittelman R."/>
            <person name="Mlenga V."/>
            <person name="Montmayeur A."/>
            <person name="Mulrain L."/>
            <person name="Navidi A."/>
            <person name="Naylor J."/>
            <person name="Negash T."/>
            <person name="Nguyen T."/>
            <person name="Nguyen N."/>
            <person name="Nicol R."/>
            <person name="Norbu C."/>
            <person name="Norbu N."/>
            <person name="Novod N."/>
            <person name="O'Neill B."/>
            <person name="Osman S."/>
            <person name="Markiewicz E."/>
            <person name="Oyono O.L."/>
            <person name="Patti C."/>
            <person name="Phunkhang P."/>
            <person name="Pierre F."/>
            <person name="Priest M."/>
            <person name="Raghuraman S."/>
            <person name="Rege F."/>
            <person name="Reyes R."/>
            <person name="Rise C."/>
            <person name="Rogov P."/>
            <person name="Ross K."/>
            <person name="Ryan E."/>
            <person name="Settipalli S."/>
            <person name="Shea T."/>
            <person name="Sherpa N."/>
            <person name="Shi L."/>
            <person name="Shih D."/>
            <person name="Sparrow T."/>
            <person name="Spaulding J."/>
            <person name="Stalker J."/>
            <person name="Stange-Thomann N."/>
            <person name="Stavropoulos S."/>
            <person name="Stone C."/>
            <person name="Strader C."/>
            <person name="Tesfaye S."/>
            <person name="Thomson T."/>
            <person name="Thoulutsang Y."/>
            <person name="Thoulutsang D."/>
            <person name="Topham K."/>
            <person name="Topping I."/>
            <person name="Tsamla T."/>
            <person name="Vassiliev H."/>
            <person name="Vo A."/>
            <person name="Wangchuk T."/>
            <person name="Wangdi T."/>
            <person name="Weiand M."/>
            <person name="Wilkinson J."/>
            <person name="Wilson A."/>
            <person name="Yadav S."/>
            <person name="Young G."/>
            <person name="Yu Q."/>
            <person name="Zembek L."/>
            <person name="Zhong D."/>
            <person name="Zimmer A."/>
            <person name="Zwirko Z."/>
            <person name="Jaffe D.B."/>
            <person name="Alvarez P."/>
            <person name="Brockman W."/>
            <person name="Butler J."/>
            <person name="Chin C."/>
            <person name="Gnerre S."/>
            <person name="Grabherr M."/>
            <person name="Kleber M."/>
            <person name="Mauceli E."/>
            <person name="MacCallum I."/>
        </authorList>
    </citation>
    <scope>NUCLEOTIDE SEQUENCE [LARGE SCALE GENOMIC DNA]</scope>
    <source>
        <strain evidence="11">white501</strain>
    </source>
</reference>
<keyword evidence="8" id="KW-0206">Cytoskeleton</keyword>
<dbReference type="GO" id="GO:0030674">
    <property type="term" value="F:protein-macromolecule adaptor activity"/>
    <property type="evidence" value="ECO:0007669"/>
    <property type="project" value="EnsemblMetazoa"/>
</dbReference>
<accession>B4R527</accession>
<keyword evidence="7" id="KW-0175">Coiled coil</keyword>